<keyword evidence="2" id="KW-0547">Nucleotide-binding</keyword>
<feature type="repeat" description="ANK" evidence="5">
    <location>
        <begin position="103"/>
        <end position="135"/>
    </location>
</feature>
<dbReference type="Gene3D" id="1.25.40.20">
    <property type="entry name" value="Ankyrin repeat-containing domain"/>
    <property type="match status" value="1"/>
</dbReference>
<dbReference type="SMART" id="SM00220">
    <property type="entry name" value="S_TKc"/>
    <property type="match status" value="1"/>
</dbReference>
<dbReference type="Gene3D" id="1.20.1440.180">
    <property type="entry name" value="KEN domain"/>
    <property type="match status" value="1"/>
</dbReference>
<dbReference type="Proteomes" id="UP000694871">
    <property type="component" value="Unplaced"/>
</dbReference>
<dbReference type="SMART" id="SM00580">
    <property type="entry name" value="PUG"/>
    <property type="match status" value="1"/>
</dbReference>
<evidence type="ECO:0000313" key="9">
    <source>
        <dbReference type="RefSeq" id="XP_015279342.1"/>
    </source>
</evidence>
<dbReference type="Pfam" id="PF00069">
    <property type="entry name" value="Pkinase"/>
    <property type="match status" value="1"/>
</dbReference>
<protein>
    <submittedName>
        <fullName evidence="9 10">2-5A-dependent ribonuclease</fullName>
    </submittedName>
</protein>
<dbReference type="InterPro" id="IPR036770">
    <property type="entry name" value="Ankyrin_rpt-contain_sf"/>
</dbReference>
<keyword evidence="8" id="KW-1185">Reference proteome</keyword>
<dbReference type="Gene3D" id="1.10.510.10">
    <property type="entry name" value="Transferase(Phosphotransferase) domain 1"/>
    <property type="match status" value="1"/>
</dbReference>
<dbReference type="InterPro" id="IPR000719">
    <property type="entry name" value="Prot_kinase_dom"/>
</dbReference>
<evidence type="ECO:0000256" key="5">
    <source>
        <dbReference type="PROSITE-ProRule" id="PRU00023"/>
    </source>
</evidence>
<feature type="domain" description="KEN" evidence="7">
    <location>
        <begin position="571"/>
        <end position="701"/>
    </location>
</feature>
<evidence type="ECO:0000256" key="2">
    <source>
        <dbReference type="ARBA" id="ARBA00022741"/>
    </source>
</evidence>
<dbReference type="Pfam" id="PF00023">
    <property type="entry name" value="Ank"/>
    <property type="match status" value="1"/>
</dbReference>
<feature type="domain" description="Protein kinase" evidence="6">
    <location>
        <begin position="351"/>
        <end position="670"/>
    </location>
</feature>
<sequence>MAADKAVQLSNAIRYGSIEEVQQLLEEGADVNVKLNYGWTPLLFAVQGDKLEFVQLLLDQGADPCAKKDNGATPFIIAGITGNVMLLELFLSKGSEINEHDDNGFTAFMEAAWYGKEEALRFLHDRGADVNMRRIVDEEKRALNKGGATALMDAARKGRFDIVKALVDEMGADVNICDNRDRNAFVHALSVTEQEPWSQTKEAVASFLLEKGADTTKRGEGGKTTLILAVEQLSQELVKAILEKDEMDIDDADKNGQTALMVAVEKGNCNIARMLCEKSARTDIGDLIGIANRTYNNYMAKLLCQFGAKASLSQPDSNQVQWTSSSRRWGSKLQDLAIMYRPMIGKLKIFMYEKFKIQRISQGGVYLGFYDGEEVAVKVFNAGAENANREKTCHEKCRHSNHQLNYYGSEEQKTCLYLCFALCEQNLEEYFGRAENTDLKSKDILKTIFQAVQELHAFGFGHQDLHPSNILIDATGKVFLADFDKSKKLVGSDAEKNDIITEDLKGLERLVLYIAMRGQTCFEDLPAQCPKDIIDNIEIEDLRARLGSPVDKIPVSEQLVNLLQHPYFWSNQMKYRFLRDVGNETRNAKQEESRAILEALDNDKNLFKDWEKKLDQEVMDEMTTVNNRKVKKPYKNCVTDLLRLIRNIGEHLHEKNDQVKKILEKPEEYFLDRFPELTMHVYQTLDNLSYYKHFPNTQTLSHL</sequence>
<evidence type="ECO:0000259" key="7">
    <source>
        <dbReference type="PROSITE" id="PS51392"/>
    </source>
</evidence>
<dbReference type="PROSITE" id="PS50011">
    <property type="entry name" value="PROTEIN_KINASE_DOM"/>
    <property type="match status" value="1"/>
</dbReference>
<dbReference type="GeneID" id="107121033"/>
<evidence type="ECO:0000256" key="4">
    <source>
        <dbReference type="ARBA" id="ARBA00023043"/>
    </source>
</evidence>
<reference evidence="9 10" key="1">
    <citation type="submission" date="2025-05" db="UniProtKB">
        <authorList>
            <consortium name="RefSeq"/>
        </authorList>
    </citation>
    <scope>IDENTIFICATION</scope>
</reference>
<feature type="repeat" description="ANK" evidence="5">
    <location>
        <begin position="37"/>
        <end position="69"/>
    </location>
</feature>
<feature type="repeat" description="ANK" evidence="5">
    <location>
        <begin position="146"/>
        <end position="179"/>
    </location>
</feature>
<evidence type="ECO:0000259" key="6">
    <source>
        <dbReference type="PROSITE" id="PS50011"/>
    </source>
</evidence>
<dbReference type="Pfam" id="PF13637">
    <property type="entry name" value="Ank_4"/>
    <property type="match status" value="1"/>
</dbReference>
<dbReference type="SUPFAM" id="SSF56112">
    <property type="entry name" value="Protein kinase-like (PK-like)"/>
    <property type="match status" value="1"/>
</dbReference>
<dbReference type="InterPro" id="IPR038357">
    <property type="entry name" value="KEN_sf"/>
</dbReference>
<dbReference type="RefSeq" id="XP_015279343.1">
    <property type="nucleotide sequence ID" value="XM_015423857.1"/>
</dbReference>
<evidence type="ECO:0000313" key="8">
    <source>
        <dbReference type="Proteomes" id="UP000694871"/>
    </source>
</evidence>
<evidence type="ECO:0000256" key="1">
    <source>
        <dbReference type="ARBA" id="ARBA00022737"/>
    </source>
</evidence>
<dbReference type="SUPFAM" id="SSF48403">
    <property type="entry name" value="Ankyrin repeat"/>
    <property type="match status" value="1"/>
</dbReference>
<dbReference type="Pfam" id="PF12796">
    <property type="entry name" value="Ank_2"/>
    <property type="match status" value="2"/>
</dbReference>
<dbReference type="RefSeq" id="XP_015279342.1">
    <property type="nucleotide sequence ID" value="XM_015423856.1"/>
</dbReference>
<keyword evidence="3" id="KW-0067">ATP-binding</keyword>
<accession>A0ABM1L056</accession>
<name>A0ABM1L056_GEKJA</name>
<dbReference type="Pfam" id="PF06479">
    <property type="entry name" value="Ribonuc_2-5A"/>
    <property type="match status" value="1"/>
</dbReference>
<dbReference type="InterPro" id="IPR010513">
    <property type="entry name" value="KEN_dom"/>
</dbReference>
<organism evidence="8 10">
    <name type="scientific">Gekko japonicus</name>
    <name type="common">Schlegel's Japanese gecko</name>
    <dbReference type="NCBI Taxonomy" id="146911"/>
    <lineage>
        <taxon>Eukaryota</taxon>
        <taxon>Metazoa</taxon>
        <taxon>Chordata</taxon>
        <taxon>Craniata</taxon>
        <taxon>Vertebrata</taxon>
        <taxon>Euteleostomi</taxon>
        <taxon>Lepidosauria</taxon>
        <taxon>Squamata</taxon>
        <taxon>Bifurcata</taxon>
        <taxon>Gekkota</taxon>
        <taxon>Gekkonidae</taxon>
        <taxon>Gekkoninae</taxon>
        <taxon>Gekko</taxon>
    </lineage>
</organism>
<keyword evidence="1" id="KW-0677">Repeat</keyword>
<dbReference type="SMART" id="SM00248">
    <property type="entry name" value="ANK"/>
    <property type="match status" value="8"/>
</dbReference>
<dbReference type="PROSITE" id="PS51392">
    <property type="entry name" value="KEN"/>
    <property type="match status" value="1"/>
</dbReference>
<dbReference type="PROSITE" id="PS50297">
    <property type="entry name" value="ANK_REP_REGION"/>
    <property type="match status" value="4"/>
</dbReference>
<dbReference type="InterPro" id="IPR002110">
    <property type="entry name" value="Ankyrin_rpt"/>
</dbReference>
<dbReference type="InterPro" id="IPR011009">
    <property type="entry name" value="Kinase-like_dom_sf"/>
</dbReference>
<dbReference type="PANTHER" id="PTHR24141:SF1">
    <property type="entry name" value="2-5A-DEPENDENT RIBONUCLEASE"/>
    <property type="match status" value="1"/>
</dbReference>
<dbReference type="PANTHER" id="PTHR24141">
    <property type="entry name" value="2-5A-DEPENDENT RIBONUCLEASE"/>
    <property type="match status" value="1"/>
</dbReference>
<dbReference type="PROSITE" id="PS50088">
    <property type="entry name" value="ANK_REPEAT"/>
    <property type="match status" value="6"/>
</dbReference>
<feature type="repeat" description="ANK" evidence="5">
    <location>
        <begin position="70"/>
        <end position="102"/>
    </location>
</feature>
<keyword evidence="4 5" id="KW-0040">ANK repeat</keyword>
<evidence type="ECO:0000256" key="3">
    <source>
        <dbReference type="ARBA" id="ARBA00022840"/>
    </source>
</evidence>
<proteinExistence type="predicted"/>
<evidence type="ECO:0000313" key="10">
    <source>
        <dbReference type="RefSeq" id="XP_015279343.1"/>
    </source>
</evidence>
<gene>
    <name evidence="9 10" type="primary">RNASEL</name>
</gene>
<feature type="repeat" description="ANK" evidence="5">
    <location>
        <begin position="255"/>
        <end position="287"/>
    </location>
</feature>
<feature type="repeat" description="ANK" evidence="5">
    <location>
        <begin position="4"/>
        <end position="36"/>
    </location>
</feature>